<dbReference type="InterPro" id="IPR036465">
    <property type="entry name" value="vWFA_dom_sf"/>
</dbReference>
<keyword evidence="4" id="KW-1185">Reference proteome</keyword>
<evidence type="ECO:0000256" key="1">
    <source>
        <dbReference type="SAM" id="MobiDB-lite"/>
    </source>
</evidence>
<dbReference type="SUPFAM" id="SSF53300">
    <property type="entry name" value="vWA-like"/>
    <property type="match status" value="1"/>
</dbReference>
<accession>A0A9P6MMI0</accession>
<reference evidence="3" key="1">
    <citation type="journal article" date="2020" name="Fungal Divers.">
        <title>Resolving the Mortierellaceae phylogeny through synthesis of multi-gene phylogenetics and phylogenomics.</title>
        <authorList>
            <person name="Vandepol N."/>
            <person name="Liber J."/>
            <person name="Desiro A."/>
            <person name="Na H."/>
            <person name="Kennedy M."/>
            <person name="Barry K."/>
            <person name="Grigoriev I.V."/>
            <person name="Miller A.N."/>
            <person name="O'Donnell K."/>
            <person name="Stajich J.E."/>
            <person name="Bonito G."/>
        </authorList>
    </citation>
    <scope>NUCLEOTIDE SEQUENCE</scope>
    <source>
        <strain evidence="3">NRRL 2769</strain>
    </source>
</reference>
<dbReference type="InterPro" id="IPR002035">
    <property type="entry name" value="VWF_A"/>
</dbReference>
<dbReference type="PROSITE" id="PS50234">
    <property type="entry name" value="VWFA"/>
    <property type="match status" value="1"/>
</dbReference>
<dbReference type="Pfam" id="PF00092">
    <property type="entry name" value="VWA"/>
    <property type="match status" value="1"/>
</dbReference>
<name>A0A9P6MMI0_9FUNG</name>
<dbReference type="PANTHER" id="PTHR10579">
    <property type="entry name" value="CALCIUM-ACTIVATED CHLORIDE CHANNEL REGULATOR"/>
    <property type="match status" value="1"/>
</dbReference>
<dbReference type="AlphaFoldDB" id="A0A9P6MMI0"/>
<sequence length="501" mass="54943">MFSFSKKPANPQQTQKTRWSAATAGTSSAPTPQGPSRANDEQFQQIRSTYLSNFNFRGIHVTATPLLPSVLRGVTTELPVLFQIKVGQRSKQAESEFSRTPFNACLVLDISGSMSGPRLDNCKKAINAIIHSLTPHDTVSLVTYSSTTRMVFVDCNHTHKEMMLKSVAGINTEGCTNLHAGLELGVQSLRQSMKKESPAILKRNAHRVFLFSDGLVNEGITGQATIEAHVKEWIGNDISISTFGIGDDYDEKLMKAIADAANGDSFFIETEADIEDSVAKGLRGVSSIIAPAATLKVRGLGDAVVKDIPGYVQTTPGQITTKSLRTNGLIQLVVNLDIRVPGLEDFSEKDMEDVVDSKKILGYSLTLEGEHYADPEDCQGMTGTITVNYTTDVAMVADDKKDPDVVSFLTIREAAKIDLEAMDHLANNRTQEALEAKRKVISMYEAIAPIDRYGFSKAMQNQSERLVKNVETSGNTRFAQKMWVQQQQEAEDDDMGFGLFD</sequence>
<protein>
    <recommendedName>
        <fullName evidence="2">VWFA domain-containing protein</fullName>
    </recommendedName>
</protein>
<evidence type="ECO:0000259" key="2">
    <source>
        <dbReference type="PROSITE" id="PS50234"/>
    </source>
</evidence>
<dbReference type="Gene3D" id="3.40.50.410">
    <property type="entry name" value="von Willebrand factor, type A domain"/>
    <property type="match status" value="1"/>
</dbReference>
<gene>
    <name evidence="3" type="ORF">BGZ80_004068</name>
</gene>
<dbReference type="OrthoDB" id="299997at2759"/>
<feature type="compositionally biased region" description="Low complexity" evidence="1">
    <location>
        <begin position="20"/>
        <end position="31"/>
    </location>
</feature>
<organism evidence="3 4">
    <name type="scientific">Entomortierella chlamydospora</name>
    <dbReference type="NCBI Taxonomy" id="101097"/>
    <lineage>
        <taxon>Eukaryota</taxon>
        <taxon>Fungi</taxon>
        <taxon>Fungi incertae sedis</taxon>
        <taxon>Mucoromycota</taxon>
        <taxon>Mortierellomycotina</taxon>
        <taxon>Mortierellomycetes</taxon>
        <taxon>Mortierellales</taxon>
        <taxon>Mortierellaceae</taxon>
        <taxon>Entomortierella</taxon>
    </lineage>
</organism>
<dbReference type="InterPro" id="IPR051266">
    <property type="entry name" value="CLCR"/>
</dbReference>
<evidence type="ECO:0000313" key="4">
    <source>
        <dbReference type="Proteomes" id="UP000703661"/>
    </source>
</evidence>
<evidence type="ECO:0000313" key="3">
    <source>
        <dbReference type="EMBL" id="KAG0007923.1"/>
    </source>
</evidence>
<dbReference type="PANTHER" id="PTHR10579:SF43">
    <property type="entry name" value="ZINC FINGER (C3HC4-TYPE RING FINGER) FAMILY PROTEIN"/>
    <property type="match status" value="1"/>
</dbReference>
<dbReference type="EMBL" id="JAAAID010002118">
    <property type="protein sequence ID" value="KAG0007923.1"/>
    <property type="molecule type" value="Genomic_DNA"/>
</dbReference>
<proteinExistence type="predicted"/>
<dbReference type="Proteomes" id="UP000703661">
    <property type="component" value="Unassembled WGS sequence"/>
</dbReference>
<dbReference type="SMART" id="SM00327">
    <property type="entry name" value="VWA"/>
    <property type="match status" value="1"/>
</dbReference>
<comment type="caution">
    <text evidence="3">The sequence shown here is derived from an EMBL/GenBank/DDBJ whole genome shotgun (WGS) entry which is preliminary data.</text>
</comment>
<feature type="domain" description="VWFA" evidence="2">
    <location>
        <begin position="103"/>
        <end position="282"/>
    </location>
</feature>
<feature type="region of interest" description="Disordered" evidence="1">
    <location>
        <begin position="1"/>
        <end position="41"/>
    </location>
</feature>